<reference evidence="2" key="1">
    <citation type="submission" date="2021-01" db="EMBL/GenBank/DDBJ databases">
        <authorList>
            <person name="Corre E."/>
            <person name="Pelletier E."/>
            <person name="Niang G."/>
            <person name="Scheremetjew M."/>
            <person name="Finn R."/>
            <person name="Kale V."/>
            <person name="Holt S."/>
            <person name="Cochrane G."/>
            <person name="Meng A."/>
            <person name="Brown T."/>
            <person name="Cohen L."/>
        </authorList>
    </citation>
    <scope>NUCLEOTIDE SEQUENCE</scope>
    <source>
        <strain evidence="2">NIES-381</strain>
    </source>
</reference>
<dbReference type="EMBL" id="HBGA01019705">
    <property type="protein sequence ID" value="CAD8996585.1"/>
    <property type="molecule type" value="Transcribed_RNA"/>
</dbReference>
<feature type="compositionally biased region" description="Polar residues" evidence="1">
    <location>
        <begin position="1"/>
        <end position="11"/>
    </location>
</feature>
<evidence type="ECO:0000313" key="2">
    <source>
        <dbReference type="EMBL" id="CAD8996585.1"/>
    </source>
</evidence>
<gene>
    <name evidence="2" type="ORF">EGYM00392_LOCUS7647</name>
</gene>
<protein>
    <submittedName>
        <fullName evidence="2">Uncharacterized protein</fullName>
    </submittedName>
</protein>
<sequence length="145" mass="15439">MPEQKNSQGLAQNGPGVSPSSSLMLENCSQTHQKVQGACSVHTFPFVVGLHGDNTCDTSPWDSPDTITVGQSRADILRQGIAGRFIDWEGGGICGPIGPMPHLHPTYNTPTLILIRDFVGTALESKNLLQAGDAAAKFRQIVLAM</sequence>
<dbReference type="AlphaFoldDB" id="A0A7S1HZV4"/>
<accession>A0A7S1HZV4</accession>
<feature type="region of interest" description="Disordered" evidence="1">
    <location>
        <begin position="1"/>
        <end position="23"/>
    </location>
</feature>
<evidence type="ECO:0000256" key="1">
    <source>
        <dbReference type="SAM" id="MobiDB-lite"/>
    </source>
</evidence>
<proteinExistence type="predicted"/>
<name>A0A7S1HZV4_9EUGL</name>
<organism evidence="2">
    <name type="scientific">Eutreptiella gymnastica</name>
    <dbReference type="NCBI Taxonomy" id="73025"/>
    <lineage>
        <taxon>Eukaryota</taxon>
        <taxon>Discoba</taxon>
        <taxon>Euglenozoa</taxon>
        <taxon>Euglenida</taxon>
        <taxon>Spirocuta</taxon>
        <taxon>Euglenophyceae</taxon>
        <taxon>Eutreptiales</taxon>
        <taxon>Eutreptiaceae</taxon>
        <taxon>Eutreptiella</taxon>
    </lineage>
</organism>